<dbReference type="PANTHER" id="PTHR23310">
    <property type="entry name" value="ACYL-COA-BINDING PROTEIN, ACBP"/>
    <property type="match status" value="1"/>
</dbReference>
<dbReference type="InParanoid" id="A0A194QSK1"/>
<dbReference type="PROSITE" id="PS51228">
    <property type="entry name" value="ACB_2"/>
    <property type="match status" value="1"/>
</dbReference>
<evidence type="ECO:0000313" key="5">
    <source>
        <dbReference type="Proteomes" id="UP000053240"/>
    </source>
</evidence>
<reference evidence="4 5" key="1">
    <citation type="journal article" date="2015" name="Nat. Commun.">
        <title>Outbred genome sequencing and CRISPR/Cas9 gene editing in butterflies.</title>
        <authorList>
            <person name="Li X."/>
            <person name="Fan D."/>
            <person name="Zhang W."/>
            <person name="Liu G."/>
            <person name="Zhang L."/>
            <person name="Zhao L."/>
            <person name="Fang X."/>
            <person name="Chen L."/>
            <person name="Dong Y."/>
            <person name="Chen Y."/>
            <person name="Ding Y."/>
            <person name="Zhao R."/>
            <person name="Feng M."/>
            <person name="Zhu Y."/>
            <person name="Feng Y."/>
            <person name="Jiang X."/>
            <person name="Zhu D."/>
            <person name="Xiang H."/>
            <person name="Feng X."/>
            <person name="Li S."/>
            <person name="Wang J."/>
            <person name="Zhang G."/>
            <person name="Kronforst M.R."/>
            <person name="Wang W."/>
        </authorList>
    </citation>
    <scope>NUCLEOTIDE SEQUENCE [LARGE SCALE GENOMIC DNA]</scope>
    <source>
        <strain evidence="4">Ya'a_city_454_Pm</strain>
        <tissue evidence="4">Whole body</tissue>
    </source>
</reference>
<evidence type="ECO:0000256" key="2">
    <source>
        <dbReference type="ARBA" id="ARBA00023121"/>
    </source>
</evidence>
<dbReference type="PRINTS" id="PR00689">
    <property type="entry name" value="ACOABINDINGP"/>
</dbReference>
<evidence type="ECO:0000313" key="4">
    <source>
        <dbReference type="EMBL" id="KPJ07960.1"/>
    </source>
</evidence>
<name>A0A194QSK1_PAPMA</name>
<comment type="similarity">
    <text evidence="1">Belongs to the ACBP family.</text>
</comment>
<evidence type="ECO:0000256" key="1">
    <source>
        <dbReference type="ARBA" id="ARBA00005567"/>
    </source>
</evidence>
<dbReference type="InterPro" id="IPR000582">
    <property type="entry name" value="Acyl-CoA-binding_protein"/>
</dbReference>
<dbReference type="FunCoup" id="A0A194QSK1">
    <property type="interactions" value="33"/>
</dbReference>
<dbReference type="InterPro" id="IPR014352">
    <property type="entry name" value="FERM/acyl-CoA-bd_prot_sf"/>
</dbReference>
<organism evidence="4 5">
    <name type="scientific">Papilio machaon</name>
    <name type="common">Old World swallowtail butterfly</name>
    <dbReference type="NCBI Taxonomy" id="76193"/>
    <lineage>
        <taxon>Eukaryota</taxon>
        <taxon>Metazoa</taxon>
        <taxon>Ecdysozoa</taxon>
        <taxon>Arthropoda</taxon>
        <taxon>Hexapoda</taxon>
        <taxon>Insecta</taxon>
        <taxon>Pterygota</taxon>
        <taxon>Neoptera</taxon>
        <taxon>Endopterygota</taxon>
        <taxon>Lepidoptera</taxon>
        <taxon>Glossata</taxon>
        <taxon>Ditrysia</taxon>
        <taxon>Papilionoidea</taxon>
        <taxon>Papilionidae</taxon>
        <taxon>Papilioninae</taxon>
        <taxon>Papilio</taxon>
    </lineage>
</organism>
<dbReference type="AlphaFoldDB" id="A0A194QSK1"/>
<sequence length="109" mass="12715">MRGCHWIGLEDHSIKMSEYEIQMLVNLYHQFKKVSDSVRNWKTKPSDNENLALYSLYKQAMFGDVNISEPSGIVEKAKWNAWTGRKGISKDDAKKQYIEMAEKLHSKYA</sequence>
<dbReference type="Gene3D" id="1.20.80.10">
    <property type="match status" value="1"/>
</dbReference>
<dbReference type="Pfam" id="PF00887">
    <property type="entry name" value="ACBP"/>
    <property type="match status" value="1"/>
</dbReference>
<proteinExistence type="inferred from homology"/>
<keyword evidence="2" id="KW-0446">Lipid-binding</keyword>
<dbReference type="GO" id="GO:0000062">
    <property type="term" value="F:fatty-acyl-CoA binding"/>
    <property type="evidence" value="ECO:0007669"/>
    <property type="project" value="InterPro"/>
</dbReference>
<protein>
    <submittedName>
        <fullName evidence="4">Acyl-CoA-binding protein</fullName>
    </submittedName>
</protein>
<dbReference type="PANTHER" id="PTHR23310:SF62">
    <property type="entry name" value="ACYL-COA BINDING PROTEIN 1, ISOFORM A"/>
    <property type="match status" value="1"/>
</dbReference>
<dbReference type="Proteomes" id="UP000053240">
    <property type="component" value="Unassembled WGS sequence"/>
</dbReference>
<dbReference type="SUPFAM" id="SSF47027">
    <property type="entry name" value="Acyl-CoA binding protein"/>
    <property type="match status" value="1"/>
</dbReference>
<feature type="domain" description="ACB" evidence="3">
    <location>
        <begin position="27"/>
        <end position="109"/>
    </location>
</feature>
<gene>
    <name evidence="4" type="ORF">RR48_12802</name>
</gene>
<dbReference type="InterPro" id="IPR035984">
    <property type="entry name" value="Acyl-CoA-binding_sf"/>
</dbReference>
<evidence type="ECO:0000259" key="3">
    <source>
        <dbReference type="PROSITE" id="PS51228"/>
    </source>
</evidence>
<dbReference type="STRING" id="76193.A0A194QSK1"/>
<dbReference type="EMBL" id="KQ461175">
    <property type="protein sequence ID" value="KPJ07960.1"/>
    <property type="molecule type" value="Genomic_DNA"/>
</dbReference>
<dbReference type="GO" id="GO:0006631">
    <property type="term" value="P:fatty acid metabolic process"/>
    <property type="evidence" value="ECO:0007669"/>
    <property type="project" value="TreeGrafter"/>
</dbReference>
<keyword evidence="5" id="KW-1185">Reference proteome</keyword>
<accession>A0A194QSK1</accession>